<feature type="compositionally biased region" description="Low complexity" evidence="1">
    <location>
        <begin position="233"/>
        <end position="242"/>
    </location>
</feature>
<dbReference type="AlphaFoldDB" id="A0A068WEF1"/>
<name>A0A068WEF1_ECHGR</name>
<feature type="region of interest" description="Disordered" evidence="1">
    <location>
        <begin position="1"/>
        <end position="105"/>
    </location>
</feature>
<reference evidence="4" key="3">
    <citation type="submission" date="2020-10" db="UniProtKB">
        <authorList>
            <consortium name="WormBaseParasite"/>
        </authorList>
    </citation>
    <scope>IDENTIFICATION</scope>
</reference>
<feature type="region of interest" description="Disordered" evidence="1">
    <location>
        <begin position="574"/>
        <end position="613"/>
    </location>
</feature>
<protein>
    <submittedName>
        <fullName evidence="2 4">Rhoptry associated membrane antigen</fullName>
    </submittedName>
</protein>
<evidence type="ECO:0000313" key="3">
    <source>
        <dbReference type="Proteomes" id="UP000492820"/>
    </source>
</evidence>
<evidence type="ECO:0000256" key="1">
    <source>
        <dbReference type="SAM" id="MobiDB-lite"/>
    </source>
</evidence>
<feature type="region of interest" description="Disordered" evidence="1">
    <location>
        <begin position="159"/>
        <end position="258"/>
    </location>
</feature>
<feature type="compositionally biased region" description="Polar residues" evidence="1">
    <location>
        <begin position="243"/>
        <end position="253"/>
    </location>
</feature>
<feature type="compositionally biased region" description="Polar residues" evidence="1">
    <location>
        <begin position="73"/>
        <end position="101"/>
    </location>
</feature>
<gene>
    <name evidence="2" type="ORF">EgrG_000844400</name>
</gene>
<evidence type="ECO:0000313" key="2">
    <source>
        <dbReference type="EMBL" id="CDS16031.1"/>
    </source>
</evidence>
<reference evidence="2 3" key="1">
    <citation type="journal article" date="2013" name="Nature">
        <title>The genomes of four tapeworm species reveal adaptations to parasitism.</title>
        <authorList>
            <person name="Tsai I.J."/>
            <person name="Zarowiecki M."/>
            <person name="Holroyd N."/>
            <person name="Garciarrubio A."/>
            <person name="Sanchez-Flores A."/>
            <person name="Brooks K.L."/>
            <person name="Tracey A."/>
            <person name="Bobes R.J."/>
            <person name="Fragoso G."/>
            <person name="Sciutto E."/>
            <person name="Aslett M."/>
            <person name="Beasley H."/>
            <person name="Bennett H.M."/>
            <person name="Cai J."/>
            <person name="Camicia F."/>
            <person name="Clark R."/>
            <person name="Cucher M."/>
            <person name="De Silva N."/>
            <person name="Day T.A."/>
            <person name="Deplazes P."/>
            <person name="Estrada K."/>
            <person name="Fernandez C."/>
            <person name="Holland P.W."/>
            <person name="Hou J."/>
            <person name="Hu S."/>
            <person name="Huckvale T."/>
            <person name="Hung S.S."/>
            <person name="Kamenetzky L."/>
            <person name="Keane J.A."/>
            <person name="Kiss F."/>
            <person name="Koziol U."/>
            <person name="Lambert O."/>
            <person name="Liu K."/>
            <person name="Luo X."/>
            <person name="Luo Y."/>
            <person name="Macchiaroli N."/>
            <person name="Nichol S."/>
            <person name="Paps J."/>
            <person name="Parkinson J."/>
            <person name="Pouchkina-Stantcheva N."/>
            <person name="Riddiford N."/>
            <person name="Rosenzvit M."/>
            <person name="Salinas G."/>
            <person name="Wasmuth J.D."/>
            <person name="Zamanian M."/>
            <person name="Zheng Y."/>
            <person name="Cai X."/>
            <person name="Soberon X."/>
            <person name="Olson P.D."/>
            <person name="Laclette J.P."/>
            <person name="Brehm K."/>
            <person name="Berriman M."/>
            <person name="Garciarrubio A."/>
            <person name="Bobes R.J."/>
            <person name="Fragoso G."/>
            <person name="Sanchez-Flores A."/>
            <person name="Estrada K."/>
            <person name="Cevallos M.A."/>
            <person name="Morett E."/>
            <person name="Gonzalez V."/>
            <person name="Portillo T."/>
            <person name="Ochoa-Leyva A."/>
            <person name="Jose M.V."/>
            <person name="Sciutto E."/>
            <person name="Landa A."/>
            <person name="Jimenez L."/>
            <person name="Valdes V."/>
            <person name="Carrero J.C."/>
            <person name="Larralde C."/>
            <person name="Morales-Montor J."/>
            <person name="Limon-Lason J."/>
            <person name="Soberon X."/>
            <person name="Laclette J.P."/>
        </authorList>
    </citation>
    <scope>NUCLEOTIDE SEQUENCE [LARGE SCALE GENOMIC DNA]</scope>
</reference>
<reference evidence="2" key="2">
    <citation type="submission" date="2014-06" db="EMBL/GenBank/DDBJ databases">
        <authorList>
            <person name="Aslett M."/>
        </authorList>
    </citation>
    <scope>NUCLEOTIDE SEQUENCE</scope>
</reference>
<dbReference type="EMBL" id="LK028576">
    <property type="protein sequence ID" value="CDS16031.1"/>
    <property type="molecule type" value="Genomic_DNA"/>
</dbReference>
<feature type="compositionally biased region" description="Basic and acidic residues" evidence="1">
    <location>
        <begin position="42"/>
        <end position="51"/>
    </location>
</feature>
<accession>A0A068WEF1</accession>
<evidence type="ECO:0000313" key="4">
    <source>
        <dbReference type="WBParaSite" id="EgrG_000844400"/>
    </source>
</evidence>
<sequence>MDDIDQSSREGSANMSSLGEEVPGDLANDDWPINSIHLISQMDEKESDSYRPSDNGMTLCEAETSLVDEAPESTINSSATERCLENSENSEVGKTFTPSHPTESEITHSLIESQVIKEDTLSSIVDSHPSKDLMSSETESGPALITVLESTEGSHRLAEAQPIDVASKSSDRGSLDSRPVTKNSESRESQESDFNVTDQEEDTLLPKGNAYRGDLPVITIDETDPPNNQKVGNNNNNNNNNNIECNHTQSCEPGNTEEVKSARMGIERELNLEEFADPMEAASHDEDGGLAEELPSVIVEERLPAETSTHKVYAQTQETMETVSLISIDGFKSETLDPARAKAVHYTTELQTATVYTAPVEFPTFQTGNSEFKINKGDEELELAMVQSTEMTDPIPWLEFKNGELVKLSAEPAATNYELETKYIGVETQMNLIDESQFGKLPTLNAKSSFGSGDDKENKVLPCAETNCYDAPQTNRKNYAIEEKESNTSDGELDFDTRYALFVEKILPGHEIYYTPSANSKKKQVTFRRGGTLDQRHIVSGSSPLWDALVNIVGYKSATLEAPLRSRLRLQPKPAVNDDHLFPDSVTPSKVEKALSEDDTSASNEEGNRYDVPFMDDDAFVPKKYRSVVVVEDDCSSESDYSDERRNLLGTEHLAKMDETSSHIGLATIDGKRNIDHESGSRWTLGLSICGCLRRRR</sequence>
<dbReference type="OrthoDB" id="6270660at2759"/>
<proteinExistence type="predicted"/>
<dbReference type="WBParaSite" id="EgrG_000844400">
    <property type="protein sequence ID" value="EgrG_000844400"/>
    <property type="gene ID" value="EgrG_000844400"/>
</dbReference>
<organism evidence="2">
    <name type="scientific">Echinococcus granulosus</name>
    <name type="common">Hydatid tapeworm</name>
    <dbReference type="NCBI Taxonomy" id="6210"/>
    <lineage>
        <taxon>Eukaryota</taxon>
        <taxon>Metazoa</taxon>
        <taxon>Spiralia</taxon>
        <taxon>Lophotrochozoa</taxon>
        <taxon>Platyhelminthes</taxon>
        <taxon>Cestoda</taxon>
        <taxon>Eucestoda</taxon>
        <taxon>Cyclophyllidea</taxon>
        <taxon>Taeniidae</taxon>
        <taxon>Echinococcus</taxon>
        <taxon>Echinococcus granulosus group</taxon>
    </lineage>
</organism>
<dbReference type="Proteomes" id="UP000492820">
    <property type="component" value="Unassembled WGS sequence"/>
</dbReference>